<gene>
    <name evidence="2" type="ORF">GWI33_006750</name>
</gene>
<organism evidence="2 3">
    <name type="scientific">Rhynchophorus ferrugineus</name>
    <name type="common">Red palm weevil</name>
    <name type="synonym">Curculio ferrugineus</name>
    <dbReference type="NCBI Taxonomy" id="354439"/>
    <lineage>
        <taxon>Eukaryota</taxon>
        <taxon>Metazoa</taxon>
        <taxon>Ecdysozoa</taxon>
        <taxon>Arthropoda</taxon>
        <taxon>Hexapoda</taxon>
        <taxon>Insecta</taxon>
        <taxon>Pterygota</taxon>
        <taxon>Neoptera</taxon>
        <taxon>Endopterygota</taxon>
        <taxon>Coleoptera</taxon>
        <taxon>Polyphaga</taxon>
        <taxon>Cucujiformia</taxon>
        <taxon>Curculionidae</taxon>
        <taxon>Dryophthorinae</taxon>
        <taxon>Rhynchophorus</taxon>
    </lineage>
</organism>
<evidence type="ECO:0000313" key="3">
    <source>
        <dbReference type="Proteomes" id="UP000625711"/>
    </source>
</evidence>
<accession>A0A834MCP8</accession>
<proteinExistence type="predicted"/>
<protein>
    <submittedName>
        <fullName evidence="2">Uncharacterized protein</fullName>
    </submittedName>
</protein>
<sequence length="229" mass="25012">MNKAIHPIISHLFVNPCITQEFLRFTSTKAAFSADFPQENVPPNNDELRRRPTFPAIPSGGGPQRSLKPFLHRLQLAPLIRRCNALVKRPVDFSSFVIGRTKTERRRGGGGGGREEGGGGNASRGGSRQSPLKTNYKLAGTERRAAPPPPETPGCLRRRYRRSRPSHPLGYAAPILRRDRARLLCVCVSAGLHQLISEGIGSRWPIETGGPIVAPLAASPLSTLRYSVV</sequence>
<evidence type="ECO:0000256" key="1">
    <source>
        <dbReference type="SAM" id="MobiDB-lite"/>
    </source>
</evidence>
<dbReference type="EMBL" id="JAACXV010000340">
    <property type="protein sequence ID" value="KAF7279791.1"/>
    <property type="molecule type" value="Genomic_DNA"/>
</dbReference>
<dbReference type="AlphaFoldDB" id="A0A834MCP8"/>
<comment type="caution">
    <text evidence="2">The sequence shown here is derived from an EMBL/GenBank/DDBJ whole genome shotgun (WGS) entry which is preliminary data.</text>
</comment>
<reference evidence="2" key="1">
    <citation type="submission" date="2020-08" db="EMBL/GenBank/DDBJ databases">
        <title>Genome sequencing and assembly of the red palm weevil Rhynchophorus ferrugineus.</title>
        <authorList>
            <person name="Dias G.B."/>
            <person name="Bergman C.M."/>
            <person name="Manee M."/>
        </authorList>
    </citation>
    <scope>NUCLEOTIDE SEQUENCE</scope>
    <source>
        <strain evidence="2">AA-2017</strain>
        <tissue evidence="2">Whole larva</tissue>
    </source>
</reference>
<dbReference type="Proteomes" id="UP000625711">
    <property type="component" value="Unassembled WGS sequence"/>
</dbReference>
<name>A0A834MCP8_RHYFE</name>
<feature type="region of interest" description="Disordered" evidence="1">
    <location>
        <begin position="102"/>
        <end position="158"/>
    </location>
</feature>
<evidence type="ECO:0000313" key="2">
    <source>
        <dbReference type="EMBL" id="KAF7279791.1"/>
    </source>
</evidence>
<keyword evidence="3" id="KW-1185">Reference proteome</keyword>